<dbReference type="EMBL" id="LBUX01000037">
    <property type="protein sequence ID" value="KKQ73157.1"/>
    <property type="molecule type" value="Genomic_DNA"/>
</dbReference>
<dbReference type="AlphaFoldDB" id="A0A0G0K309"/>
<dbReference type="SUPFAM" id="SSF51735">
    <property type="entry name" value="NAD(P)-binding Rossmann-fold domains"/>
    <property type="match status" value="1"/>
</dbReference>
<dbReference type="InterPro" id="IPR036291">
    <property type="entry name" value="NAD(P)-bd_dom_sf"/>
</dbReference>
<evidence type="ECO:0000256" key="2">
    <source>
        <dbReference type="ARBA" id="ARBA00018569"/>
    </source>
</evidence>
<evidence type="ECO:0000313" key="3">
    <source>
        <dbReference type="EMBL" id="KKQ73157.1"/>
    </source>
</evidence>
<evidence type="ECO:0000256" key="1">
    <source>
        <dbReference type="ARBA" id="ARBA00007637"/>
    </source>
</evidence>
<dbReference type="Proteomes" id="UP000034498">
    <property type="component" value="Unassembled WGS sequence"/>
</dbReference>
<dbReference type="STRING" id="1618336.US94_C0037G0001"/>
<proteinExistence type="inferred from homology"/>
<name>A0A0G0K309_9BACT</name>
<protein>
    <recommendedName>
        <fullName evidence="2">UDP-glucose 4-epimerase</fullName>
    </recommendedName>
</protein>
<dbReference type="PANTHER" id="PTHR43725:SF53">
    <property type="entry name" value="UDP-ARABINOSE 4-EPIMERASE 1"/>
    <property type="match status" value="1"/>
</dbReference>
<sequence length="94" mass="10548">LALENINKISNQIFNLGCEQGYSVKEIIDKASIITGKDLPTETVERRPGDIAVSVASAKKAKETLGWNPQYNDLDAIIRSDWNWRKTHSLGYTK</sequence>
<evidence type="ECO:0000313" key="4">
    <source>
        <dbReference type="Proteomes" id="UP000034498"/>
    </source>
</evidence>
<dbReference type="PANTHER" id="PTHR43725">
    <property type="entry name" value="UDP-GLUCOSE 4-EPIMERASE"/>
    <property type="match status" value="1"/>
</dbReference>
<reference evidence="3 4" key="1">
    <citation type="journal article" date="2015" name="Nature">
        <title>rRNA introns, odd ribosomes, and small enigmatic genomes across a large radiation of phyla.</title>
        <authorList>
            <person name="Brown C.T."/>
            <person name="Hug L.A."/>
            <person name="Thomas B.C."/>
            <person name="Sharon I."/>
            <person name="Castelle C.J."/>
            <person name="Singh A."/>
            <person name="Wilkins M.J."/>
            <person name="Williams K.H."/>
            <person name="Banfield J.F."/>
        </authorList>
    </citation>
    <scope>NUCLEOTIDE SEQUENCE [LARGE SCALE GENOMIC DNA]</scope>
</reference>
<dbReference type="Gene3D" id="3.90.25.10">
    <property type="entry name" value="UDP-galactose 4-epimerase, domain 1"/>
    <property type="match status" value="1"/>
</dbReference>
<feature type="non-terminal residue" evidence="3">
    <location>
        <position position="1"/>
    </location>
</feature>
<gene>
    <name evidence="3" type="ORF">US94_C0037G0001</name>
</gene>
<comment type="similarity">
    <text evidence="1">Belongs to the NAD(P)-dependent epimerase/dehydratase family.</text>
</comment>
<comment type="caution">
    <text evidence="3">The sequence shown here is derived from an EMBL/GenBank/DDBJ whole genome shotgun (WGS) entry which is preliminary data.</text>
</comment>
<organism evidence="3 4">
    <name type="scientific">Berkelbacteria bacterium GW2011_GWB1_38_5</name>
    <dbReference type="NCBI Taxonomy" id="1618336"/>
    <lineage>
        <taxon>Bacteria</taxon>
        <taxon>Candidatus Berkelbacteria</taxon>
    </lineage>
</organism>
<accession>A0A0G0K309</accession>